<gene>
    <name evidence="1" type="ORF">SAMN04487859_12319</name>
</gene>
<name>A0A1I5FYX4_9RHOB</name>
<accession>A0A1I5FYX4</accession>
<keyword evidence="2" id="KW-1185">Reference proteome</keyword>
<organism evidence="1 2">
    <name type="scientific">Roseovarius lutimaris</name>
    <dbReference type="NCBI Taxonomy" id="1005928"/>
    <lineage>
        <taxon>Bacteria</taxon>
        <taxon>Pseudomonadati</taxon>
        <taxon>Pseudomonadota</taxon>
        <taxon>Alphaproteobacteria</taxon>
        <taxon>Rhodobacterales</taxon>
        <taxon>Roseobacteraceae</taxon>
        <taxon>Roseovarius</taxon>
    </lineage>
</organism>
<protein>
    <submittedName>
        <fullName evidence="1">Uncharacterized protein</fullName>
    </submittedName>
</protein>
<dbReference type="EMBL" id="FOVP01000023">
    <property type="protein sequence ID" value="SFO28839.1"/>
    <property type="molecule type" value="Genomic_DNA"/>
</dbReference>
<dbReference type="STRING" id="1005928.SAMN04487859_12319"/>
<dbReference type="Proteomes" id="UP000198599">
    <property type="component" value="Unassembled WGS sequence"/>
</dbReference>
<reference evidence="2" key="1">
    <citation type="submission" date="2016-10" db="EMBL/GenBank/DDBJ databases">
        <authorList>
            <person name="Varghese N."/>
            <person name="Submissions S."/>
        </authorList>
    </citation>
    <scope>NUCLEOTIDE SEQUENCE [LARGE SCALE GENOMIC DNA]</scope>
    <source>
        <strain evidence="2">DSM 28463</strain>
    </source>
</reference>
<evidence type="ECO:0000313" key="2">
    <source>
        <dbReference type="Proteomes" id="UP000198599"/>
    </source>
</evidence>
<dbReference type="AlphaFoldDB" id="A0A1I5FYX4"/>
<dbReference type="RefSeq" id="WP_143076384.1">
    <property type="nucleotide sequence ID" value="NZ_FOVP01000023.1"/>
</dbReference>
<sequence>MSGPPARFPEDIPEGVSALPAQDPERMVAYAPMSADDLILIYSHALDLELCHRLPRHVPDQIAHHLSDWRACAWQASTTDCDWCGGRCLAP</sequence>
<dbReference type="OrthoDB" id="61481at2"/>
<evidence type="ECO:0000313" key="1">
    <source>
        <dbReference type="EMBL" id="SFO28839.1"/>
    </source>
</evidence>
<proteinExistence type="predicted"/>